<accession>A0A834A1V7</accession>
<sequence>MKWPSMTKSVIKNFSSERPGDLGGPEVQPHSPFQEEDGGSLGREKEKQRQSLEGCGHRHRTPGATGNQRRQRTDSPWTLPGIPQPCGRQECELLAPRTVRGPVSLVRSHPTCGNWLKQPRETAQRANNIKAPAKLFLLGDPRENTPLPFPPARGCRRSVACGPASPCSQRPSSRLPSDPPAPPYKDPCDYIKPTWIIQGGFPITESLLSSSKPRDRSRVTHSEV</sequence>
<feature type="compositionally biased region" description="Basic and acidic residues" evidence="1">
    <location>
        <begin position="212"/>
        <end position="224"/>
    </location>
</feature>
<protein>
    <submittedName>
        <fullName evidence="2">Uncharacterized protein</fullName>
    </submittedName>
</protein>
<organism evidence="2 3">
    <name type="scientific">Phyllostomus discolor</name>
    <name type="common">pale spear-nosed bat</name>
    <dbReference type="NCBI Taxonomy" id="89673"/>
    <lineage>
        <taxon>Eukaryota</taxon>
        <taxon>Metazoa</taxon>
        <taxon>Chordata</taxon>
        <taxon>Craniata</taxon>
        <taxon>Vertebrata</taxon>
        <taxon>Euteleostomi</taxon>
        <taxon>Mammalia</taxon>
        <taxon>Eutheria</taxon>
        <taxon>Laurasiatheria</taxon>
        <taxon>Chiroptera</taxon>
        <taxon>Yangochiroptera</taxon>
        <taxon>Phyllostomidae</taxon>
        <taxon>Phyllostominae</taxon>
        <taxon>Phyllostomus</taxon>
    </lineage>
</organism>
<feature type="region of interest" description="Disordered" evidence="1">
    <location>
        <begin position="1"/>
        <end position="86"/>
    </location>
</feature>
<comment type="caution">
    <text evidence="2">The sequence shown here is derived from an EMBL/GenBank/DDBJ whole genome shotgun (WGS) entry which is preliminary data.</text>
</comment>
<evidence type="ECO:0000313" key="2">
    <source>
        <dbReference type="EMBL" id="KAF6104100.1"/>
    </source>
</evidence>
<feature type="compositionally biased region" description="Polar residues" evidence="1">
    <location>
        <begin position="166"/>
        <end position="175"/>
    </location>
</feature>
<gene>
    <name evidence="2" type="ORF">HJG60_011147</name>
</gene>
<proteinExistence type="predicted"/>
<dbReference type="AlphaFoldDB" id="A0A834A1V7"/>
<feature type="compositionally biased region" description="Polar residues" evidence="1">
    <location>
        <begin position="1"/>
        <end position="16"/>
    </location>
</feature>
<evidence type="ECO:0000256" key="1">
    <source>
        <dbReference type="SAM" id="MobiDB-lite"/>
    </source>
</evidence>
<name>A0A834A1V7_9CHIR</name>
<feature type="region of interest" description="Disordered" evidence="1">
    <location>
        <begin position="205"/>
        <end position="224"/>
    </location>
</feature>
<evidence type="ECO:0000313" key="3">
    <source>
        <dbReference type="Proteomes" id="UP000664940"/>
    </source>
</evidence>
<feature type="region of interest" description="Disordered" evidence="1">
    <location>
        <begin position="163"/>
        <end position="186"/>
    </location>
</feature>
<dbReference type="Proteomes" id="UP000664940">
    <property type="component" value="Unassembled WGS sequence"/>
</dbReference>
<reference evidence="2 3" key="1">
    <citation type="journal article" date="2020" name="Nature">
        <title>Six reference-quality genomes reveal evolution of bat adaptations.</title>
        <authorList>
            <person name="Jebb D."/>
            <person name="Huang Z."/>
            <person name="Pippel M."/>
            <person name="Hughes G.M."/>
            <person name="Lavrichenko K."/>
            <person name="Devanna P."/>
            <person name="Winkler S."/>
            <person name="Jermiin L.S."/>
            <person name="Skirmuntt E.C."/>
            <person name="Katzourakis A."/>
            <person name="Burkitt-Gray L."/>
            <person name="Ray D.A."/>
            <person name="Sullivan K.A.M."/>
            <person name="Roscito J.G."/>
            <person name="Kirilenko B.M."/>
            <person name="Davalos L.M."/>
            <person name="Corthals A.P."/>
            <person name="Power M.L."/>
            <person name="Jones G."/>
            <person name="Ransome R.D."/>
            <person name="Dechmann D.K.N."/>
            <person name="Locatelli A.G."/>
            <person name="Puechmaille S.J."/>
            <person name="Fedrigo O."/>
            <person name="Jarvis E.D."/>
            <person name="Hiller M."/>
            <person name="Vernes S.C."/>
            <person name="Myers E.W."/>
            <person name="Teeling E.C."/>
        </authorList>
    </citation>
    <scope>NUCLEOTIDE SEQUENCE [LARGE SCALE GENOMIC DNA]</scope>
    <source>
        <strain evidence="2">Bat1K_MPI-CBG_1</strain>
    </source>
</reference>
<dbReference type="EMBL" id="JABVXQ010000006">
    <property type="protein sequence ID" value="KAF6104100.1"/>
    <property type="molecule type" value="Genomic_DNA"/>
</dbReference>